<dbReference type="Gene3D" id="3.20.20.60">
    <property type="entry name" value="Phosphoenolpyruvate-binding domains"/>
    <property type="match status" value="1"/>
</dbReference>
<organism evidence="5 6">
    <name type="scientific">Saccharopolyspora gregorii</name>
    <dbReference type="NCBI Taxonomy" id="33914"/>
    <lineage>
        <taxon>Bacteria</taxon>
        <taxon>Bacillati</taxon>
        <taxon>Actinomycetota</taxon>
        <taxon>Actinomycetes</taxon>
        <taxon>Pseudonocardiales</taxon>
        <taxon>Pseudonocardiaceae</taxon>
        <taxon>Saccharopolyspora</taxon>
    </lineage>
</organism>
<dbReference type="PANTHER" id="PTHR32308:SF0">
    <property type="entry name" value="HPCH_HPAI ALDOLASE_CITRATE LYASE DOMAIN-CONTAINING PROTEIN"/>
    <property type="match status" value="1"/>
</dbReference>
<keyword evidence="6" id="KW-1185">Reference proteome</keyword>
<evidence type="ECO:0000259" key="4">
    <source>
        <dbReference type="Pfam" id="PF03328"/>
    </source>
</evidence>
<evidence type="ECO:0000256" key="1">
    <source>
        <dbReference type="ARBA" id="ARBA00001946"/>
    </source>
</evidence>
<sequence>METAVRAARSWLYVPSTRPEQFDSAERDGADAVILDLEDSVRPQDKSAARALVIEHLAAALPGELVTAVRINAASTAVGLADLTALLSADVAPDVLVLPRTESAGALGVIENLLFEAGSRTMLVPLIETARGLRNLPRILASQTRVVGVLVGAADVVADLGTPGDPEAMRSVRDSAVLAATSADVVVIDSPHFGGGDPDALAAETLRAARAGFTSKAAVTAEQIATINDAFAPTEQELSWAHAVLKASAARAGAAGGTPVDEADAARARRYLQRARPTGAPAPAPAAARAI</sequence>
<accession>A0ABP6RPN4</accession>
<comment type="cofactor">
    <cofactor evidence="1">
        <name>Mg(2+)</name>
        <dbReference type="ChEBI" id="CHEBI:18420"/>
    </cofactor>
</comment>
<evidence type="ECO:0000256" key="3">
    <source>
        <dbReference type="ARBA" id="ARBA00022842"/>
    </source>
</evidence>
<dbReference type="Pfam" id="PF03328">
    <property type="entry name" value="HpcH_HpaI"/>
    <property type="match status" value="1"/>
</dbReference>
<dbReference type="InterPro" id="IPR011206">
    <property type="entry name" value="Citrate_lyase_beta/mcl1/mcl2"/>
</dbReference>
<dbReference type="PIRSF" id="PIRSF015582">
    <property type="entry name" value="Cit_lyase_B"/>
    <property type="match status" value="1"/>
</dbReference>
<dbReference type="InterPro" id="IPR005000">
    <property type="entry name" value="Aldolase/citrate-lyase_domain"/>
</dbReference>
<dbReference type="PANTHER" id="PTHR32308">
    <property type="entry name" value="LYASE BETA SUBUNIT, PUTATIVE (AFU_ORTHOLOGUE AFUA_4G13030)-RELATED"/>
    <property type="match status" value="1"/>
</dbReference>
<feature type="domain" description="HpcH/HpaI aldolase/citrate lyase" evidence="4">
    <location>
        <begin position="9"/>
        <end position="219"/>
    </location>
</feature>
<protein>
    <submittedName>
        <fullName evidence="5">Itaconate degradation C-C-lyase RipC</fullName>
    </submittedName>
</protein>
<gene>
    <name evidence="5" type="primary">ripC</name>
    <name evidence="5" type="ORF">GCM10020366_24640</name>
</gene>
<evidence type="ECO:0000313" key="5">
    <source>
        <dbReference type="EMBL" id="GAA3357277.1"/>
    </source>
</evidence>
<keyword evidence="3" id="KW-0460">Magnesium</keyword>
<dbReference type="Proteomes" id="UP001500483">
    <property type="component" value="Unassembled WGS sequence"/>
</dbReference>
<name>A0ABP6RPN4_9PSEU</name>
<evidence type="ECO:0000256" key="2">
    <source>
        <dbReference type="ARBA" id="ARBA00022723"/>
    </source>
</evidence>
<dbReference type="InterPro" id="IPR040442">
    <property type="entry name" value="Pyrv_kinase-like_dom_sf"/>
</dbReference>
<comment type="caution">
    <text evidence="5">The sequence shown here is derived from an EMBL/GenBank/DDBJ whole genome shotgun (WGS) entry which is preliminary data.</text>
</comment>
<dbReference type="InterPro" id="IPR015813">
    <property type="entry name" value="Pyrv/PenolPyrv_kinase-like_dom"/>
</dbReference>
<evidence type="ECO:0000313" key="6">
    <source>
        <dbReference type="Proteomes" id="UP001500483"/>
    </source>
</evidence>
<dbReference type="SUPFAM" id="SSF51621">
    <property type="entry name" value="Phosphoenolpyruvate/pyruvate domain"/>
    <property type="match status" value="1"/>
</dbReference>
<keyword evidence="2" id="KW-0479">Metal-binding</keyword>
<proteinExistence type="predicted"/>
<dbReference type="EMBL" id="BAAAYK010000038">
    <property type="protein sequence ID" value="GAA3357277.1"/>
    <property type="molecule type" value="Genomic_DNA"/>
</dbReference>
<reference evidence="6" key="1">
    <citation type="journal article" date="2019" name="Int. J. Syst. Evol. Microbiol.">
        <title>The Global Catalogue of Microorganisms (GCM) 10K type strain sequencing project: providing services to taxonomists for standard genome sequencing and annotation.</title>
        <authorList>
            <consortium name="The Broad Institute Genomics Platform"/>
            <consortium name="The Broad Institute Genome Sequencing Center for Infectious Disease"/>
            <person name="Wu L."/>
            <person name="Ma J."/>
        </authorList>
    </citation>
    <scope>NUCLEOTIDE SEQUENCE [LARGE SCALE GENOMIC DNA]</scope>
    <source>
        <strain evidence="6">JCM 9687</strain>
    </source>
</reference>